<evidence type="ECO:0000313" key="3">
    <source>
        <dbReference type="Proteomes" id="UP000054279"/>
    </source>
</evidence>
<feature type="compositionally biased region" description="Basic and acidic residues" evidence="1">
    <location>
        <begin position="39"/>
        <end position="55"/>
    </location>
</feature>
<keyword evidence="3" id="KW-1185">Reference proteome</keyword>
<dbReference type="AlphaFoldDB" id="A0A0C9VQD1"/>
<feature type="region of interest" description="Disordered" evidence="1">
    <location>
        <begin position="1"/>
        <end position="61"/>
    </location>
</feature>
<gene>
    <name evidence="2" type="ORF">M422DRAFT_252104</name>
</gene>
<evidence type="ECO:0000256" key="1">
    <source>
        <dbReference type="SAM" id="MobiDB-lite"/>
    </source>
</evidence>
<accession>A0A0C9VQD1</accession>
<proteinExistence type="predicted"/>
<organism evidence="2 3">
    <name type="scientific">Sphaerobolus stellatus (strain SS14)</name>
    <dbReference type="NCBI Taxonomy" id="990650"/>
    <lineage>
        <taxon>Eukaryota</taxon>
        <taxon>Fungi</taxon>
        <taxon>Dikarya</taxon>
        <taxon>Basidiomycota</taxon>
        <taxon>Agaricomycotina</taxon>
        <taxon>Agaricomycetes</taxon>
        <taxon>Phallomycetidae</taxon>
        <taxon>Geastrales</taxon>
        <taxon>Sphaerobolaceae</taxon>
        <taxon>Sphaerobolus</taxon>
    </lineage>
</organism>
<name>A0A0C9VQD1_SPHS4</name>
<dbReference type="HOGENOM" id="CLU_1876734_0_0_1"/>
<reference evidence="2 3" key="1">
    <citation type="submission" date="2014-06" db="EMBL/GenBank/DDBJ databases">
        <title>Evolutionary Origins and Diversification of the Mycorrhizal Mutualists.</title>
        <authorList>
            <consortium name="DOE Joint Genome Institute"/>
            <consortium name="Mycorrhizal Genomics Consortium"/>
            <person name="Kohler A."/>
            <person name="Kuo A."/>
            <person name="Nagy L.G."/>
            <person name="Floudas D."/>
            <person name="Copeland A."/>
            <person name="Barry K.W."/>
            <person name="Cichocki N."/>
            <person name="Veneault-Fourrey C."/>
            <person name="LaButti K."/>
            <person name="Lindquist E.A."/>
            <person name="Lipzen A."/>
            <person name="Lundell T."/>
            <person name="Morin E."/>
            <person name="Murat C."/>
            <person name="Riley R."/>
            <person name="Ohm R."/>
            <person name="Sun H."/>
            <person name="Tunlid A."/>
            <person name="Henrissat B."/>
            <person name="Grigoriev I.V."/>
            <person name="Hibbett D.S."/>
            <person name="Martin F."/>
        </authorList>
    </citation>
    <scope>NUCLEOTIDE SEQUENCE [LARGE SCALE GENOMIC DNA]</scope>
    <source>
        <strain evidence="2 3">SS14</strain>
    </source>
</reference>
<dbReference type="Proteomes" id="UP000054279">
    <property type="component" value="Unassembled WGS sequence"/>
</dbReference>
<evidence type="ECO:0000313" key="2">
    <source>
        <dbReference type="EMBL" id="KIJ44497.1"/>
    </source>
</evidence>
<protein>
    <submittedName>
        <fullName evidence="2">Uncharacterized protein</fullName>
    </submittedName>
</protein>
<sequence length="145" mass="16485">MEKRRKRDNNLPPSISLQTPLVPIKSRNHREASTSQERYPGKENRSHRIEDDGVNHKRPKRGNTLFTALRLASKQPSFTFAGSFNMSIDMEMDDKDRNKAVVEDVWETTDGPQAAYQLVHTTVVPLFSETQFRKAPSAYPSGDLA</sequence>
<dbReference type="EMBL" id="KN837117">
    <property type="protein sequence ID" value="KIJ44497.1"/>
    <property type="molecule type" value="Genomic_DNA"/>
</dbReference>